<keyword evidence="1" id="KW-1133">Transmembrane helix</keyword>
<evidence type="ECO:0000313" key="3">
    <source>
        <dbReference type="Proteomes" id="UP000631114"/>
    </source>
</evidence>
<keyword evidence="3" id="KW-1185">Reference proteome</keyword>
<reference evidence="2 3" key="1">
    <citation type="submission" date="2020-10" db="EMBL/GenBank/DDBJ databases">
        <title>The Coptis chinensis genome and diversification of protoberbering-type alkaloids.</title>
        <authorList>
            <person name="Wang B."/>
            <person name="Shu S."/>
            <person name="Song C."/>
            <person name="Liu Y."/>
        </authorList>
    </citation>
    <scope>NUCLEOTIDE SEQUENCE [LARGE SCALE GENOMIC DNA]</scope>
    <source>
        <strain evidence="2">HL-2020</strain>
        <tissue evidence="2">Leaf</tissue>
    </source>
</reference>
<dbReference type="OrthoDB" id="1939257at2759"/>
<proteinExistence type="predicted"/>
<evidence type="ECO:0000256" key="1">
    <source>
        <dbReference type="SAM" id="Phobius"/>
    </source>
</evidence>
<dbReference type="AlphaFoldDB" id="A0A835H7U8"/>
<sequence length="209" mass="24004">MEQNKQHEMCSGTSDPLFSIFITSYTLILLYFPQFFLTLIFSPIVLSTSLLLSTLIHFGTYPTPQDEEILPPSTTTFEWVTSKPETETGYDPKPHYPVWNMSAPLEVIHEEYEGEGENQEMGNVELVSISLCFPESDTESSSDGEFPAFEGWDEVDYENMCLRWDEVDYENYKDGLIEIKLDGIGKRRFDFQVDEENLIEIDIGVSVCM</sequence>
<gene>
    <name evidence="2" type="ORF">IFM89_035047</name>
</gene>
<organism evidence="2 3">
    <name type="scientific">Coptis chinensis</name>
    <dbReference type="NCBI Taxonomy" id="261450"/>
    <lineage>
        <taxon>Eukaryota</taxon>
        <taxon>Viridiplantae</taxon>
        <taxon>Streptophyta</taxon>
        <taxon>Embryophyta</taxon>
        <taxon>Tracheophyta</taxon>
        <taxon>Spermatophyta</taxon>
        <taxon>Magnoliopsida</taxon>
        <taxon>Ranunculales</taxon>
        <taxon>Ranunculaceae</taxon>
        <taxon>Coptidoideae</taxon>
        <taxon>Coptis</taxon>
    </lineage>
</organism>
<evidence type="ECO:0000313" key="2">
    <source>
        <dbReference type="EMBL" id="KAF9594886.1"/>
    </source>
</evidence>
<protein>
    <submittedName>
        <fullName evidence="2">Uncharacterized protein</fullName>
    </submittedName>
</protein>
<dbReference type="PANTHER" id="PTHR37746:SF1">
    <property type="entry name" value="TRANSMEMBRANE PROTEIN"/>
    <property type="match status" value="1"/>
</dbReference>
<keyword evidence="1" id="KW-0472">Membrane</keyword>
<feature type="transmembrane region" description="Helical" evidence="1">
    <location>
        <begin position="20"/>
        <end position="46"/>
    </location>
</feature>
<comment type="caution">
    <text evidence="2">The sequence shown here is derived from an EMBL/GenBank/DDBJ whole genome shotgun (WGS) entry which is preliminary data.</text>
</comment>
<dbReference type="PANTHER" id="PTHR37746">
    <property type="entry name" value="TRANSMEMBRANE PROTEIN"/>
    <property type="match status" value="1"/>
</dbReference>
<dbReference type="EMBL" id="JADFTS010000008">
    <property type="protein sequence ID" value="KAF9594886.1"/>
    <property type="molecule type" value="Genomic_DNA"/>
</dbReference>
<name>A0A835H7U8_9MAGN</name>
<keyword evidence="1" id="KW-0812">Transmembrane</keyword>
<dbReference type="Proteomes" id="UP000631114">
    <property type="component" value="Unassembled WGS sequence"/>
</dbReference>
<accession>A0A835H7U8</accession>